<dbReference type="InterPro" id="IPR043917">
    <property type="entry name" value="DUF5753"/>
</dbReference>
<dbReference type="AlphaFoldDB" id="A0A7Z0WDP8"/>
<accession>A0A7Z0WDP8</accession>
<dbReference type="InterPro" id="IPR001387">
    <property type="entry name" value="Cro/C1-type_HTH"/>
</dbReference>
<evidence type="ECO:0000313" key="3">
    <source>
        <dbReference type="Proteomes" id="UP000185696"/>
    </source>
</evidence>
<gene>
    <name evidence="2" type="ORF">BLA60_41280</name>
</gene>
<dbReference type="Proteomes" id="UP000185696">
    <property type="component" value="Unassembled WGS sequence"/>
</dbReference>
<dbReference type="Pfam" id="PF19054">
    <property type="entry name" value="DUF5753"/>
    <property type="match status" value="1"/>
</dbReference>
<sequence length="289" mass="31830">MSGTVSPVQSRRLARTLRRWRERAGYSVERAADELLCGSGTVSRMETGGSAEPLRVKAALELYGAPAKIVDEMVEAAKRRRRRGVLRRPYYDFVSAAFAEYLDLENEASELACFQLDIVHGLLQTEDYARALIGSAGEVIAADDTDKFLRLRMERQLRLAGEDPLALRVILGEAALHTEVGGPAVLRNQLDHLVELVESSANVDVRVLPYTAGGHPAVGCNYTVLAFAGAGDTAEPEVIYTENIVSFVLQDDSDEVARFQRIYDQVWGMTVDAEASVDRMRRARAQLTG</sequence>
<comment type="caution">
    <text evidence="2">The sequence shown here is derived from an EMBL/GenBank/DDBJ whole genome shotgun (WGS) entry which is preliminary data.</text>
</comment>
<protein>
    <recommendedName>
        <fullName evidence="1">DUF5753 domain-containing protein</fullName>
    </recommendedName>
</protein>
<dbReference type="RefSeq" id="WP_075138561.1">
    <property type="nucleotide sequence ID" value="NZ_MSIF01000047.1"/>
</dbReference>
<dbReference type="EMBL" id="MSIF01000047">
    <property type="protein sequence ID" value="OLF04360.1"/>
    <property type="molecule type" value="Genomic_DNA"/>
</dbReference>
<evidence type="ECO:0000259" key="1">
    <source>
        <dbReference type="Pfam" id="PF19054"/>
    </source>
</evidence>
<keyword evidence="3" id="KW-1185">Reference proteome</keyword>
<organism evidence="2 3">
    <name type="scientific">Actinophytocola xinjiangensis</name>
    <dbReference type="NCBI Taxonomy" id="485602"/>
    <lineage>
        <taxon>Bacteria</taxon>
        <taxon>Bacillati</taxon>
        <taxon>Actinomycetota</taxon>
        <taxon>Actinomycetes</taxon>
        <taxon>Pseudonocardiales</taxon>
        <taxon>Pseudonocardiaceae</taxon>
    </lineage>
</organism>
<dbReference type="CDD" id="cd00093">
    <property type="entry name" value="HTH_XRE"/>
    <property type="match status" value="1"/>
</dbReference>
<feature type="domain" description="DUF5753" evidence="1">
    <location>
        <begin position="98"/>
        <end position="282"/>
    </location>
</feature>
<evidence type="ECO:0000313" key="2">
    <source>
        <dbReference type="EMBL" id="OLF04360.1"/>
    </source>
</evidence>
<dbReference type="Pfam" id="PF13560">
    <property type="entry name" value="HTH_31"/>
    <property type="match status" value="1"/>
</dbReference>
<reference evidence="2 3" key="1">
    <citation type="submission" date="2016-12" db="EMBL/GenBank/DDBJ databases">
        <title>The draft genome sequence of Actinophytocola xinjiangensis.</title>
        <authorList>
            <person name="Wang W."/>
            <person name="Yuan L."/>
        </authorList>
    </citation>
    <scope>NUCLEOTIDE SEQUENCE [LARGE SCALE GENOMIC DNA]</scope>
    <source>
        <strain evidence="2 3">CGMCC 4.4663</strain>
    </source>
</reference>
<name>A0A7Z0WDP8_9PSEU</name>
<proteinExistence type="predicted"/>
<dbReference type="OrthoDB" id="4285266at2"/>